<feature type="transmembrane region" description="Helical" evidence="6">
    <location>
        <begin position="69"/>
        <end position="88"/>
    </location>
</feature>
<dbReference type="InterPro" id="IPR052159">
    <property type="entry name" value="Competence_DNA_uptake"/>
</dbReference>
<comment type="subcellular location">
    <subcellularLocation>
        <location evidence="1">Cell membrane</location>
        <topology evidence="1">Multi-pass membrane protein</topology>
    </subcellularLocation>
</comment>
<keyword evidence="3 6" id="KW-0812">Transmembrane</keyword>
<dbReference type="EMBL" id="CP125947">
    <property type="protein sequence ID" value="WHS66754.1"/>
    <property type="molecule type" value="Genomic_DNA"/>
</dbReference>
<evidence type="ECO:0000256" key="3">
    <source>
        <dbReference type="ARBA" id="ARBA00022692"/>
    </source>
</evidence>
<dbReference type="InterPro" id="IPR001279">
    <property type="entry name" value="Metallo-B-lactamas"/>
</dbReference>
<protein>
    <submittedName>
        <fullName evidence="8">DNA internalization-related competence protein ComEC/Rec2</fullName>
    </submittedName>
</protein>
<dbReference type="Pfam" id="PF13567">
    <property type="entry name" value="DUF4131"/>
    <property type="match status" value="1"/>
</dbReference>
<dbReference type="SUPFAM" id="SSF56281">
    <property type="entry name" value="Metallo-hydrolase/oxidoreductase"/>
    <property type="match status" value="1"/>
</dbReference>
<dbReference type="InterPro" id="IPR025405">
    <property type="entry name" value="DUF4131"/>
</dbReference>
<keyword evidence="4 6" id="KW-1133">Transmembrane helix</keyword>
<evidence type="ECO:0000256" key="6">
    <source>
        <dbReference type="SAM" id="Phobius"/>
    </source>
</evidence>
<feature type="transmembrane region" description="Helical" evidence="6">
    <location>
        <begin position="42"/>
        <end position="62"/>
    </location>
</feature>
<dbReference type="Pfam" id="PF00753">
    <property type="entry name" value="Lactamase_B"/>
    <property type="match status" value="1"/>
</dbReference>
<sequence>MSHHPSPVPASMPARLSWLAPLWGCVLGAAWQVTQPGLWPLPAYQCLMLLGLALFLGIPRFIERQPVCWLLLMLGAACCTVGLTGWRAQAYLAQTLPKALEAVDLEVEGTIASMLQNTANGQRWRFEVDQATTGVQGLPELIELSWYGPYGQELDASQPLLPPWSQGLALSPGQRWRFTVRIKRPHGARNPHGFDYELLAWEQGVQATGYVREKPLPQLLEVGSAYRLQRWRQWLRERIRGQTRQLHAWLPALDPERQQAAMGVVAALAVGDQQAIDRADWALFRQTGVAHLMSISGLHITMFAWVAALLVGRLWRLSARACRWQPVPRVALLAGVLLAAAYAVFSGWGLPAQRTVCMLAVAALLQGWGVRWPWPCVWLLALAVVVTADPWALWQAGFWLSFVAVGVLLATDSGASRADGERVARRFISRLQALWREQWLISLALAPLGLLLFGQVSIVGLLANLVAIPWVTLVVTPLALLAAFVPMAAACAALAMLPLMHLLQWLGQLPWAVWALPQPDWWASVLAIAAGLLLIAPLPWRLRLVSAALAFPALWWPAHWAKWGEFELLAVDIGQGNAVIVSTAAHRLLYDAGPQYSRNSDAGERVLLPLLAAWGMRLDVMMLSHRDLDHTGGALAVKAALPGLAVMGSSSVVDDPKLAQLAPVQACTQGLRWQWEGVEFEVLHPPSGEDWLKGRRFKPNFASCVLRIVSASGRVAWLTGDIEAPQEQQLLQSGAVEPVDWLLVPHHGSKTSSTQAWVQGLRPRWAVVQAGYLNRFGHPVAEISQRYLAAGSELVLQDGCGAISWSSAKPLDLRCERQARSRYWDVHKGAVPVSRLDP</sequence>
<feature type="transmembrane region" description="Helical" evidence="6">
    <location>
        <begin position="521"/>
        <end position="540"/>
    </location>
</feature>
<feature type="domain" description="Metallo-beta-lactamase" evidence="7">
    <location>
        <begin position="575"/>
        <end position="772"/>
    </location>
</feature>
<evidence type="ECO:0000256" key="2">
    <source>
        <dbReference type="ARBA" id="ARBA00022475"/>
    </source>
</evidence>
<dbReference type="NCBIfam" id="TIGR00361">
    <property type="entry name" value="ComEC_Rec2"/>
    <property type="match status" value="1"/>
</dbReference>
<keyword evidence="9" id="KW-1185">Reference proteome</keyword>
<evidence type="ECO:0000259" key="7">
    <source>
        <dbReference type="SMART" id="SM00849"/>
    </source>
</evidence>
<evidence type="ECO:0000256" key="5">
    <source>
        <dbReference type="ARBA" id="ARBA00023136"/>
    </source>
</evidence>
<feature type="transmembrane region" description="Helical" evidence="6">
    <location>
        <begin position="439"/>
        <end position="472"/>
    </location>
</feature>
<evidence type="ECO:0000313" key="8">
    <source>
        <dbReference type="EMBL" id="WHS66754.1"/>
    </source>
</evidence>
<dbReference type="Gene3D" id="3.60.15.10">
    <property type="entry name" value="Ribonuclease Z/Hydroxyacylglutathione hydrolase-like"/>
    <property type="match status" value="1"/>
</dbReference>
<proteinExistence type="predicted"/>
<evidence type="ECO:0000313" key="9">
    <source>
        <dbReference type="Proteomes" id="UP001240697"/>
    </source>
</evidence>
<dbReference type="InterPro" id="IPR004797">
    <property type="entry name" value="Competence_ComEC/Rec2"/>
</dbReference>
<feature type="transmembrane region" description="Helical" evidence="6">
    <location>
        <begin position="327"/>
        <end position="345"/>
    </location>
</feature>
<dbReference type="InterPro" id="IPR036866">
    <property type="entry name" value="RibonucZ/Hydroxyglut_hydro"/>
</dbReference>
<feature type="transmembrane region" description="Helical" evidence="6">
    <location>
        <begin position="399"/>
        <end position="418"/>
    </location>
</feature>
<evidence type="ECO:0000256" key="1">
    <source>
        <dbReference type="ARBA" id="ARBA00004651"/>
    </source>
</evidence>
<reference evidence="8 9" key="1">
    <citation type="submission" date="2023-05" db="EMBL/GenBank/DDBJ databases">
        <authorList>
            <person name="Yin Y."/>
            <person name="Lu Z."/>
        </authorList>
    </citation>
    <scope>NUCLEOTIDE SEQUENCE [LARGE SCALE GENOMIC DNA]</scope>
    <source>
        <strain evidence="8 9">ZM22</strain>
    </source>
</reference>
<keyword evidence="2" id="KW-1003">Cell membrane</keyword>
<organism evidence="8 9">
    <name type="scientific">Comamonas resistens</name>
    <dbReference type="NCBI Taxonomy" id="3046670"/>
    <lineage>
        <taxon>Bacteria</taxon>
        <taxon>Pseudomonadati</taxon>
        <taxon>Pseudomonadota</taxon>
        <taxon>Betaproteobacteria</taxon>
        <taxon>Burkholderiales</taxon>
        <taxon>Comamonadaceae</taxon>
        <taxon>Comamonas</taxon>
    </lineage>
</organism>
<dbReference type="RefSeq" id="WP_283487828.1">
    <property type="nucleotide sequence ID" value="NZ_CP125947.1"/>
</dbReference>
<dbReference type="InterPro" id="IPR004477">
    <property type="entry name" value="ComEC_N"/>
</dbReference>
<dbReference type="CDD" id="cd07731">
    <property type="entry name" value="ComA-like_MBL-fold"/>
    <property type="match status" value="1"/>
</dbReference>
<gene>
    <name evidence="8" type="ORF">QMY55_06345</name>
</gene>
<dbReference type="Proteomes" id="UP001240697">
    <property type="component" value="Chromosome"/>
</dbReference>
<evidence type="ECO:0000256" key="4">
    <source>
        <dbReference type="ARBA" id="ARBA00022989"/>
    </source>
</evidence>
<feature type="transmembrane region" description="Helical" evidence="6">
    <location>
        <begin position="292"/>
        <end position="315"/>
    </location>
</feature>
<dbReference type="NCBIfam" id="TIGR00360">
    <property type="entry name" value="ComEC_N-term"/>
    <property type="match status" value="1"/>
</dbReference>
<dbReference type="SMART" id="SM00849">
    <property type="entry name" value="Lactamase_B"/>
    <property type="match status" value="1"/>
</dbReference>
<dbReference type="InterPro" id="IPR035681">
    <property type="entry name" value="ComA-like_MBL"/>
</dbReference>
<accession>A0ABY8SXY3</accession>
<dbReference type="PANTHER" id="PTHR30619:SF1">
    <property type="entry name" value="RECOMBINATION PROTEIN 2"/>
    <property type="match status" value="1"/>
</dbReference>
<keyword evidence="5 6" id="KW-0472">Membrane</keyword>
<name>A0ABY8SXY3_9BURK</name>
<dbReference type="Pfam" id="PF03772">
    <property type="entry name" value="Competence"/>
    <property type="match status" value="1"/>
</dbReference>
<dbReference type="PANTHER" id="PTHR30619">
    <property type="entry name" value="DNA INTERNALIZATION/COMPETENCE PROTEIN COMEC/REC2"/>
    <property type="match status" value="1"/>
</dbReference>